<name>A0A4U5PFI8_STECR</name>
<accession>A0A4U5PFI8</accession>
<sequence length="113" mass="12211">MHRSRSKVLVTGTPTIAPNSAISIFDHSSPSVHLSEKLLFSGQADVDVTEGPFSAFRASSIIFLATCGLLHTRKLGCALQIVDFWLNFGRIAHFPISATLDNVSQLGFWAPGI</sequence>
<evidence type="ECO:0000313" key="1">
    <source>
        <dbReference type="EMBL" id="TKR95238.1"/>
    </source>
</evidence>
<dbReference type="Proteomes" id="UP000298663">
    <property type="component" value="Unassembled WGS sequence"/>
</dbReference>
<protein>
    <submittedName>
        <fullName evidence="1">Uncharacterized protein</fullName>
    </submittedName>
</protein>
<reference evidence="1 2" key="2">
    <citation type="journal article" date="2019" name="G3 (Bethesda)">
        <title>Hybrid Assembly of the Genome of the Entomopathogenic Nematode Steinernema carpocapsae Identifies the X-Chromosome.</title>
        <authorList>
            <person name="Serra L."/>
            <person name="Macchietto M."/>
            <person name="Macias-Munoz A."/>
            <person name="McGill C.J."/>
            <person name="Rodriguez I.M."/>
            <person name="Rodriguez B."/>
            <person name="Murad R."/>
            <person name="Mortazavi A."/>
        </authorList>
    </citation>
    <scope>NUCLEOTIDE SEQUENCE [LARGE SCALE GENOMIC DNA]</scope>
    <source>
        <strain evidence="1 2">ALL</strain>
    </source>
</reference>
<organism evidence="1 2">
    <name type="scientific">Steinernema carpocapsae</name>
    <name type="common">Entomopathogenic nematode</name>
    <dbReference type="NCBI Taxonomy" id="34508"/>
    <lineage>
        <taxon>Eukaryota</taxon>
        <taxon>Metazoa</taxon>
        <taxon>Ecdysozoa</taxon>
        <taxon>Nematoda</taxon>
        <taxon>Chromadorea</taxon>
        <taxon>Rhabditida</taxon>
        <taxon>Tylenchina</taxon>
        <taxon>Panagrolaimomorpha</taxon>
        <taxon>Strongyloidoidea</taxon>
        <taxon>Steinernematidae</taxon>
        <taxon>Steinernema</taxon>
    </lineage>
</organism>
<reference evidence="1 2" key="1">
    <citation type="journal article" date="2015" name="Genome Biol.">
        <title>Comparative genomics of Steinernema reveals deeply conserved gene regulatory networks.</title>
        <authorList>
            <person name="Dillman A.R."/>
            <person name="Macchietto M."/>
            <person name="Porter C.F."/>
            <person name="Rogers A."/>
            <person name="Williams B."/>
            <person name="Antoshechkin I."/>
            <person name="Lee M.M."/>
            <person name="Goodwin Z."/>
            <person name="Lu X."/>
            <person name="Lewis E.E."/>
            <person name="Goodrich-Blair H."/>
            <person name="Stock S.P."/>
            <person name="Adams B.J."/>
            <person name="Sternberg P.W."/>
            <person name="Mortazavi A."/>
        </authorList>
    </citation>
    <scope>NUCLEOTIDE SEQUENCE [LARGE SCALE GENOMIC DNA]</scope>
    <source>
        <strain evidence="1 2">ALL</strain>
    </source>
</reference>
<proteinExistence type="predicted"/>
<dbReference type="EMBL" id="AZBU02000002">
    <property type="protein sequence ID" value="TKR95238.1"/>
    <property type="molecule type" value="Genomic_DNA"/>
</dbReference>
<evidence type="ECO:0000313" key="2">
    <source>
        <dbReference type="Proteomes" id="UP000298663"/>
    </source>
</evidence>
<dbReference type="AlphaFoldDB" id="A0A4U5PFI8"/>
<keyword evidence="2" id="KW-1185">Reference proteome</keyword>
<comment type="caution">
    <text evidence="1">The sequence shown here is derived from an EMBL/GenBank/DDBJ whole genome shotgun (WGS) entry which is preliminary data.</text>
</comment>
<gene>
    <name evidence="1" type="ORF">L596_009435</name>
</gene>